<name>A0A645CLT9_9ZZZZ</name>
<sequence>MLSENDEYGQAKPDTAVFRSSAPALINTLIVMLDELDCYVKGIRINDTVHVPQTIHSLDDELYTHPRLCMGAMVLGLCYMLINEENEKRGAMFYALFRDESENIRRIFRVAKHRSVKNVY</sequence>
<accession>A0A645CLT9</accession>
<reference evidence="1" key="1">
    <citation type="submission" date="2019-08" db="EMBL/GenBank/DDBJ databases">
        <authorList>
            <person name="Kucharzyk K."/>
            <person name="Murdoch R.W."/>
            <person name="Higgins S."/>
            <person name="Loffler F."/>
        </authorList>
    </citation>
    <scope>NUCLEOTIDE SEQUENCE</scope>
</reference>
<dbReference type="EMBL" id="VSSQ01028246">
    <property type="protein sequence ID" value="MPM77878.1"/>
    <property type="molecule type" value="Genomic_DNA"/>
</dbReference>
<dbReference type="AlphaFoldDB" id="A0A645CLT9"/>
<protein>
    <submittedName>
        <fullName evidence="1">Uncharacterized protein</fullName>
    </submittedName>
</protein>
<proteinExistence type="predicted"/>
<evidence type="ECO:0000313" key="1">
    <source>
        <dbReference type="EMBL" id="MPM77878.1"/>
    </source>
</evidence>
<organism evidence="1">
    <name type="scientific">bioreactor metagenome</name>
    <dbReference type="NCBI Taxonomy" id="1076179"/>
    <lineage>
        <taxon>unclassified sequences</taxon>
        <taxon>metagenomes</taxon>
        <taxon>ecological metagenomes</taxon>
    </lineage>
</organism>
<comment type="caution">
    <text evidence="1">The sequence shown here is derived from an EMBL/GenBank/DDBJ whole genome shotgun (WGS) entry which is preliminary data.</text>
</comment>
<gene>
    <name evidence="1" type="ORF">SDC9_124886</name>
</gene>